<evidence type="ECO:0000256" key="3">
    <source>
        <dbReference type="ARBA" id="ARBA00022840"/>
    </source>
</evidence>
<evidence type="ECO:0000259" key="9">
    <source>
        <dbReference type="PROSITE" id="PS51383"/>
    </source>
</evidence>
<dbReference type="PANTHER" id="PTHR12592">
    <property type="entry name" value="ATP-DEPENDENT (S)-NAD(P)H-HYDRATE DEHYDRATASE FAMILY MEMBER"/>
    <property type="match status" value="1"/>
</dbReference>
<dbReference type="PROSITE" id="PS51383">
    <property type="entry name" value="YJEF_C_3"/>
    <property type="match status" value="1"/>
</dbReference>
<feature type="binding site" evidence="8">
    <location>
        <begin position="403"/>
        <end position="407"/>
    </location>
    <ligand>
        <name>ATP</name>
        <dbReference type="ChEBI" id="CHEBI:30616"/>
    </ligand>
</feature>
<keyword evidence="5 8" id="KW-0520">NAD</keyword>
<dbReference type="OrthoDB" id="277288at2759"/>
<accession>A0A7R9BU33</accession>
<evidence type="ECO:0000256" key="8">
    <source>
        <dbReference type="HAMAP-Rule" id="MF_03157"/>
    </source>
</evidence>
<keyword evidence="2 8" id="KW-0547">Nucleotide-binding</keyword>
<dbReference type="Gene3D" id="3.40.1190.20">
    <property type="match status" value="1"/>
</dbReference>
<dbReference type="EMBL" id="CAJPEX010003016">
    <property type="protein sequence ID" value="CAG0921756.1"/>
    <property type="molecule type" value="Genomic_DNA"/>
</dbReference>
<proteinExistence type="inferred from homology"/>
<feature type="binding site" evidence="8">
    <location>
        <begin position="359"/>
        <end position="365"/>
    </location>
    <ligand>
        <name>(6S)-NADPHX</name>
        <dbReference type="ChEBI" id="CHEBI:64076"/>
    </ligand>
</feature>
<dbReference type="GO" id="GO:0047453">
    <property type="term" value="F:ATP-dependent NAD(P)H-hydrate dehydratase activity"/>
    <property type="evidence" value="ECO:0007669"/>
    <property type="project" value="UniProtKB-UniRule"/>
</dbReference>
<keyword evidence="11" id="KW-1185">Reference proteome</keyword>
<feature type="domain" description="YjeF C-terminal" evidence="9">
    <location>
        <begin position="206"/>
        <end position="496"/>
    </location>
</feature>
<comment type="catalytic activity">
    <reaction evidence="8">
        <text>(6S)-NADHX + ATP = ADP + phosphate + NADH + H(+)</text>
        <dbReference type="Rhea" id="RHEA:19017"/>
        <dbReference type="ChEBI" id="CHEBI:15378"/>
        <dbReference type="ChEBI" id="CHEBI:30616"/>
        <dbReference type="ChEBI" id="CHEBI:43474"/>
        <dbReference type="ChEBI" id="CHEBI:57945"/>
        <dbReference type="ChEBI" id="CHEBI:64074"/>
        <dbReference type="ChEBI" id="CHEBI:456216"/>
        <dbReference type="EC" id="4.2.1.93"/>
    </reaction>
</comment>
<dbReference type="EC" id="4.2.1.93" evidence="8"/>
<feature type="binding site" evidence="8">
    <location>
        <position position="306"/>
    </location>
    <ligand>
        <name>(6S)-NADPHX</name>
        <dbReference type="ChEBI" id="CHEBI:64076"/>
    </ligand>
</feature>
<gene>
    <name evidence="10" type="ORF">NMOB1V02_LOCUS9244</name>
</gene>
<dbReference type="FunFam" id="3.40.1190.20:FF:000023">
    <property type="entry name" value="ATP-dependent (S)-NAD(P)H-hydrate dehydratase"/>
    <property type="match status" value="1"/>
</dbReference>
<comment type="function">
    <text evidence="8">Catalyzes the dehydration of the S-form of NAD(P)HX at the expense of ATP, which is converted to ADP. Together with NAD(P)HX epimerase, which catalyzes the epimerization of the S- and R-forms, the enzyme allows the repair of both epimers of NAD(P)HX, a damaged form of NAD(P)H that is a result of enzymatic or heat-dependent hydration.</text>
</comment>
<evidence type="ECO:0000256" key="4">
    <source>
        <dbReference type="ARBA" id="ARBA00022857"/>
    </source>
</evidence>
<dbReference type="InterPro" id="IPR029056">
    <property type="entry name" value="Ribokinase-like"/>
</dbReference>
<evidence type="ECO:0000313" key="11">
    <source>
        <dbReference type="Proteomes" id="UP000678499"/>
    </source>
</evidence>
<evidence type="ECO:0000313" key="10">
    <source>
        <dbReference type="EMBL" id="CAD7281604.1"/>
    </source>
</evidence>
<feature type="binding site" evidence="8">
    <location>
        <position position="432"/>
    </location>
    <ligand>
        <name>(6S)-NADPHX</name>
        <dbReference type="ChEBI" id="CHEBI:64076"/>
    </ligand>
</feature>
<dbReference type="CDD" id="cd01171">
    <property type="entry name" value="YXKO-related"/>
    <property type="match status" value="1"/>
</dbReference>
<evidence type="ECO:0000256" key="2">
    <source>
        <dbReference type="ARBA" id="ARBA00022741"/>
    </source>
</evidence>
<dbReference type="Pfam" id="PF01256">
    <property type="entry name" value="Carb_kinase"/>
    <property type="match status" value="1"/>
</dbReference>
<dbReference type="Pfam" id="PF13869">
    <property type="entry name" value="NUDIX_2"/>
    <property type="match status" value="1"/>
</dbReference>
<dbReference type="GO" id="GO:0031124">
    <property type="term" value="P:mRNA 3'-end processing"/>
    <property type="evidence" value="ECO:0007669"/>
    <property type="project" value="InterPro"/>
</dbReference>
<dbReference type="GO" id="GO:0005524">
    <property type="term" value="F:ATP binding"/>
    <property type="evidence" value="ECO:0007669"/>
    <property type="project" value="UniProtKB-KW"/>
</dbReference>
<dbReference type="GO" id="GO:0003729">
    <property type="term" value="F:mRNA binding"/>
    <property type="evidence" value="ECO:0007669"/>
    <property type="project" value="InterPro"/>
</dbReference>
<comment type="catalytic activity">
    <reaction evidence="7 8">
        <text>(6S)-NADPHX + ATP = ADP + phosphate + NADPH + H(+)</text>
        <dbReference type="Rhea" id="RHEA:32231"/>
        <dbReference type="ChEBI" id="CHEBI:15378"/>
        <dbReference type="ChEBI" id="CHEBI:30616"/>
        <dbReference type="ChEBI" id="CHEBI:43474"/>
        <dbReference type="ChEBI" id="CHEBI:57783"/>
        <dbReference type="ChEBI" id="CHEBI:64076"/>
        <dbReference type="ChEBI" id="CHEBI:456216"/>
        <dbReference type="EC" id="4.2.1.93"/>
    </reaction>
</comment>
<evidence type="ECO:0000256" key="1">
    <source>
        <dbReference type="ARBA" id="ARBA00022553"/>
    </source>
</evidence>
<dbReference type="InterPro" id="IPR017953">
    <property type="entry name" value="Carbohydrate_kinase_pred_CS"/>
</dbReference>
<dbReference type="NCBIfam" id="TIGR00196">
    <property type="entry name" value="yjeF_cterm"/>
    <property type="match status" value="1"/>
</dbReference>
<dbReference type="GO" id="GO:0046496">
    <property type="term" value="P:nicotinamide nucleotide metabolic process"/>
    <property type="evidence" value="ECO:0007669"/>
    <property type="project" value="UniProtKB-UniRule"/>
</dbReference>
<name>A0A7R9BU33_9CRUS</name>
<dbReference type="Gene3D" id="3.90.79.10">
    <property type="entry name" value="Nucleoside Triphosphate Pyrophosphohydrolase"/>
    <property type="match status" value="1"/>
</dbReference>
<evidence type="ECO:0000256" key="7">
    <source>
        <dbReference type="ARBA" id="ARBA00047472"/>
    </source>
</evidence>
<reference evidence="10" key="1">
    <citation type="submission" date="2020-11" db="EMBL/GenBank/DDBJ databases">
        <authorList>
            <person name="Tran Van P."/>
        </authorList>
    </citation>
    <scope>NUCLEOTIDE SEQUENCE</scope>
</reference>
<organism evidence="10">
    <name type="scientific">Notodromas monacha</name>
    <dbReference type="NCBI Taxonomy" id="399045"/>
    <lineage>
        <taxon>Eukaryota</taxon>
        <taxon>Metazoa</taxon>
        <taxon>Ecdysozoa</taxon>
        <taxon>Arthropoda</taxon>
        <taxon>Crustacea</taxon>
        <taxon>Oligostraca</taxon>
        <taxon>Ostracoda</taxon>
        <taxon>Podocopa</taxon>
        <taxon>Podocopida</taxon>
        <taxon>Cypridocopina</taxon>
        <taxon>Cypridoidea</taxon>
        <taxon>Cyprididae</taxon>
        <taxon>Notodromas</taxon>
    </lineage>
</organism>
<keyword evidence="1 8" id="KW-0597">Phosphoprotein</keyword>
<dbReference type="InterPro" id="IPR016706">
    <property type="entry name" value="Cleav_polyA_spec_factor_su5"/>
</dbReference>
<comment type="similarity">
    <text evidence="8">Belongs to the NnrD/CARKD family.</text>
</comment>
<dbReference type="GO" id="GO:0110051">
    <property type="term" value="P:metabolite repair"/>
    <property type="evidence" value="ECO:0007669"/>
    <property type="project" value="TreeGrafter"/>
</dbReference>
<comment type="cofactor">
    <cofactor evidence="8">
        <name>Mg(2+)</name>
        <dbReference type="ChEBI" id="CHEBI:18420"/>
    </cofactor>
</comment>
<dbReference type="PANTHER" id="PTHR12592:SF0">
    <property type="entry name" value="ATP-DEPENDENT (S)-NAD(P)H-HYDRATE DEHYDRATASE"/>
    <property type="match status" value="1"/>
</dbReference>
<dbReference type="CDD" id="cd18871">
    <property type="entry name" value="NUDIX_Cfim25_Nudt21"/>
    <property type="match status" value="1"/>
</dbReference>
<dbReference type="AlphaFoldDB" id="A0A7R9BU33"/>
<dbReference type="GO" id="GO:0005849">
    <property type="term" value="C:mRNA cleavage factor complex"/>
    <property type="evidence" value="ECO:0007669"/>
    <property type="project" value="InterPro"/>
</dbReference>
<evidence type="ECO:0000256" key="5">
    <source>
        <dbReference type="ARBA" id="ARBA00023027"/>
    </source>
</evidence>
<keyword evidence="4" id="KW-0521">NADP</keyword>
<sequence length="500" mass="54812">MASESVELNNRAISLPNLMKYTFGTKDAIPERDKSITERFSRLRREFPVMGMRRTVEAIILTHQHKMPHILLLKIGATYFKLPGGTLEPGEGDSEGLHRILTTLFGEPFIADDGQHIFAPFPCEIREVVANWWRPHFEPTQYPYLPSHITRPKEHRRMILVELPPEGCFHVPGNYNLLAAPLFELFENTPGYGPVIASLPLSLSKVGKILQSILPILSNRDHKGTCGKIGVVGGSLEYTGAPYFAAMTSLRLGADLAHVFCRPEAAVVIKSYSPELIVHPILCTPGCEAKFDEWLSRLNAIVVGPGLGRDADLDELFPKILTSVVKKELLLVVDGDGLFLLQKHLDLVKGYGKCMLTPNAMEFQRLEKAVGFSPTSFDAPDTELQTSVARLASHLGSLTVVRKGRSDIISNGVVTFDCSLPGSPRRCGGQGDLLSGSVATLAFWASEKCVENGGMLACLAACSLIRSCAEISFEKFGRGLVASDMIPVIQVALKHLLEQK</sequence>
<keyword evidence="6 8" id="KW-0456">Lyase</keyword>
<dbReference type="SUPFAM" id="SSF53613">
    <property type="entry name" value="Ribokinase-like"/>
    <property type="match status" value="1"/>
</dbReference>
<protein>
    <recommendedName>
        <fullName evidence="8">ATP-dependent (S)-NAD(P)H-hydrate dehydratase</fullName>
        <ecNumber evidence="8">4.2.1.93</ecNumber>
    </recommendedName>
    <alternativeName>
        <fullName evidence="8">ATP-dependent NAD(P)HX dehydratase</fullName>
    </alternativeName>
</protein>
<evidence type="ECO:0000256" key="6">
    <source>
        <dbReference type="ARBA" id="ARBA00023239"/>
    </source>
</evidence>
<dbReference type="HAMAP" id="MF_01965">
    <property type="entry name" value="NADHX_dehydratase"/>
    <property type="match status" value="1"/>
</dbReference>
<feature type="binding site" evidence="8">
    <location>
        <begin position="422"/>
        <end position="431"/>
    </location>
    <ligand>
        <name>ATP</name>
        <dbReference type="ChEBI" id="CHEBI:30616"/>
    </ligand>
</feature>
<keyword evidence="3 8" id="KW-0067">ATP-binding</keyword>
<dbReference type="EMBL" id="OA885053">
    <property type="protein sequence ID" value="CAD7281604.1"/>
    <property type="molecule type" value="Genomic_DNA"/>
</dbReference>
<dbReference type="Proteomes" id="UP000678499">
    <property type="component" value="Unassembled WGS sequence"/>
</dbReference>
<dbReference type="InterPro" id="IPR000631">
    <property type="entry name" value="CARKD"/>
</dbReference>
<dbReference type="PROSITE" id="PS01049">
    <property type="entry name" value="YJEF_C_1"/>
    <property type="match status" value="1"/>
</dbReference>